<evidence type="ECO:0008006" key="4">
    <source>
        <dbReference type="Google" id="ProtNLM"/>
    </source>
</evidence>
<sequence length="175" mass="19665">MFLLQGGIFMVLAGMVYQDFKYRGIYWWMFPVLFLLMAAATVRVLGFTATISQAVKNGLFLALQFLVLTGYISIKQKKLTNIFDGFFGLGDLLFLVVLCFGFSFLNYVLFHLLSLTLIILFTAIFGQQSKTHGKKIPLAGYQALMFMVLTAISWYTPAINLLADDHLLNLLGYGS</sequence>
<gene>
    <name evidence="2" type="ORF">ACFSR6_03780</name>
</gene>
<keyword evidence="3" id="KW-1185">Reference proteome</keyword>
<name>A0ABW5MGS5_9SPHI</name>
<feature type="transmembrane region" description="Helical" evidence="1">
    <location>
        <begin position="58"/>
        <end position="74"/>
    </location>
</feature>
<feature type="transmembrane region" description="Helical" evidence="1">
    <location>
        <begin position="109"/>
        <end position="126"/>
    </location>
</feature>
<evidence type="ECO:0000313" key="2">
    <source>
        <dbReference type="EMBL" id="MFD2581596.1"/>
    </source>
</evidence>
<accession>A0ABW5MGS5</accession>
<feature type="transmembrane region" description="Helical" evidence="1">
    <location>
        <begin position="86"/>
        <end position="103"/>
    </location>
</feature>
<organism evidence="2 3">
    <name type="scientific">Pedobacter vanadiisoli</name>
    <dbReference type="NCBI Taxonomy" id="1761975"/>
    <lineage>
        <taxon>Bacteria</taxon>
        <taxon>Pseudomonadati</taxon>
        <taxon>Bacteroidota</taxon>
        <taxon>Sphingobacteriia</taxon>
        <taxon>Sphingobacteriales</taxon>
        <taxon>Sphingobacteriaceae</taxon>
        <taxon>Pedobacter</taxon>
    </lineage>
</organism>
<keyword evidence="1" id="KW-0812">Transmembrane</keyword>
<evidence type="ECO:0000256" key="1">
    <source>
        <dbReference type="SAM" id="Phobius"/>
    </source>
</evidence>
<proteinExistence type="predicted"/>
<protein>
    <recommendedName>
        <fullName evidence="4">Type IV leader peptidase family protein</fullName>
    </recommendedName>
</protein>
<keyword evidence="1" id="KW-1133">Transmembrane helix</keyword>
<keyword evidence="1" id="KW-0472">Membrane</keyword>
<dbReference type="EMBL" id="JBHULL010000004">
    <property type="protein sequence ID" value="MFD2581596.1"/>
    <property type="molecule type" value="Genomic_DNA"/>
</dbReference>
<comment type="caution">
    <text evidence="2">The sequence shown here is derived from an EMBL/GenBank/DDBJ whole genome shotgun (WGS) entry which is preliminary data.</text>
</comment>
<evidence type="ECO:0000313" key="3">
    <source>
        <dbReference type="Proteomes" id="UP001597461"/>
    </source>
</evidence>
<feature type="transmembrane region" description="Helical" evidence="1">
    <location>
        <begin position="25"/>
        <end position="46"/>
    </location>
</feature>
<dbReference type="Proteomes" id="UP001597461">
    <property type="component" value="Unassembled WGS sequence"/>
</dbReference>
<feature type="transmembrane region" description="Helical" evidence="1">
    <location>
        <begin position="138"/>
        <end position="156"/>
    </location>
</feature>
<reference evidence="3" key="1">
    <citation type="journal article" date="2019" name="Int. J. Syst. Evol. Microbiol.">
        <title>The Global Catalogue of Microorganisms (GCM) 10K type strain sequencing project: providing services to taxonomists for standard genome sequencing and annotation.</title>
        <authorList>
            <consortium name="The Broad Institute Genomics Platform"/>
            <consortium name="The Broad Institute Genome Sequencing Center for Infectious Disease"/>
            <person name="Wu L."/>
            <person name="Ma J."/>
        </authorList>
    </citation>
    <scope>NUCLEOTIDE SEQUENCE [LARGE SCALE GENOMIC DNA]</scope>
    <source>
        <strain evidence="3">KCTC 42866</strain>
    </source>
</reference>